<dbReference type="SUPFAM" id="SSF47565">
    <property type="entry name" value="Insect pheromone/odorant-binding proteins"/>
    <property type="match status" value="2"/>
</dbReference>
<dbReference type="Pfam" id="PF01395">
    <property type="entry name" value="PBP_GOBP"/>
    <property type="match status" value="2"/>
</dbReference>
<evidence type="ECO:0000313" key="7">
    <source>
        <dbReference type="Proteomes" id="UP000075886"/>
    </source>
</evidence>
<dbReference type="AlphaFoldDB" id="A0A182QU06"/>
<evidence type="ECO:0000256" key="5">
    <source>
        <dbReference type="ARBA" id="ARBA00023157"/>
    </source>
</evidence>
<dbReference type="InterPro" id="IPR036728">
    <property type="entry name" value="PBP_GOBP_sf"/>
</dbReference>
<dbReference type="GO" id="GO:0007608">
    <property type="term" value="P:sensory perception of smell"/>
    <property type="evidence" value="ECO:0007669"/>
    <property type="project" value="TreeGrafter"/>
</dbReference>
<dbReference type="FunFam" id="1.10.238.20:FF:000003">
    <property type="entry name" value="AGAP010409-PA"/>
    <property type="match status" value="1"/>
</dbReference>
<dbReference type="PANTHER" id="PTHR11857:SF46">
    <property type="entry name" value="GENERAL ODORANT-BINDING PROTEIN 99A-RELATED"/>
    <property type="match status" value="1"/>
</dbReference>
<dbReference type="Proteomes" id="UP000075886">
    <property type="component" value="Unassembled WGS sequence"/>
</dbReference>
<accession>A0A182QU06</accession>
<keyword evidence="4" id="KW-0732">Signal</keyword>
<dbReference type="InterPro" id="IPR006170">
    <property type="entry name" value="PBP/GOBP"/>
</dbReference>
<dbReference type="EMBL" id="AXCN02000847">
    <property type="status" value="NOT_ANNOTATED_CDS"/>
    <property type="molecule type" value="Genomic_DNA"/>
</dbReference>
<evidence type="ECO:0000313" key="6">
    <source>
        <dbReference type="EnsemblMetazoa" id="AFAF016842-PA"/>
    </source>
</evidence>
<reference evidence="6" key="2">
    <citation type="submission" date="2020-05" db="UniProtKB">
        <authorList>
            <consortium name="EnsemblMetazoa"/>
        </authorList>
    </citation>
    <scope>IDENTIFICATION</scope>
    <source>
        <strain evidence="6">FAR1</strain>
    </source>
</reference>
<dbReference type="GO" id="GO:0005549">
    <property type="term" value="F:odorant binding"/>
    <property type="evidence" value="ECO:0007669"/>
    <property type="project" value="InterPro"/>
</dbReference>
<dbReference type="EnsemblMetazoa" id="AFAF016842-RA">
    <property type="protein sequence ID" value="AFAF016842-PA"/>
    <property type="gene ID" value="AFAF016842"/>
</dbReference>
<sequence length="390" mass="44740">MVIQLPVAITGYVLEANFRWHARNDRTSHGDSRNATNPVTSVGCWDVIRPGPFGYINQPIENEHSNWVTMYLKRIALFGLLCSLGVEGNLAPNCTSITTFDEALQECVIQLGISPDRIEQEYNLLLYPADRDSMCLVRCIGVLLRFWNDTTGLREAVIRQYYQPAPEDHCYLNRTNTCLAALEPSVTDVCERAHRSFLCYHQQYGFLKKHDRYVPKTPLEMRQIQRDCLDVFGLPAKRLEQYQEGHFPDDPETQCFVRCVGLRTGLYSDQHGPNVDRLYIQCDSCADERIFRDRATECIATQRRYKLSKCTAAYRTLYQCFRDDQLDLYARITTTAGPSSTSTKTTTTTTRLPAKVQLPAVAVKETYRKHLGAPCKLEIILESLYHDFNY</sequence>
<keyword evidence="5" id="KW-1015">Disulfide bond</keyword>
<organism evidence="6 7">
    <name type="scientific">Anopheles farauti</name>
    <dbReference type="NCBI Taxonomy" id="69004"/>
    <lineage>
        <taxon>Eukaryota</taxon>
        <taxon>Metazoa</taxon>
        <taxon>Ecdysozoa</taxon>
        <taxon>Arthropoda</taxon>
        <taxon>Hexapoda</taxon>
        <taxon>Insecta</taxon>
        <taxon>Pterygota</taxon>
        <taxon>Neoptera</taxon>
        <taxon>Endopterygota</taxon>
        <taxon>Diptera</taxon>
        <taxon>Nematocera</taxon>
        <taxon>Culicoidea</taxon>
        <taxon>Culicidae</taxon>
        <taxon>Anophelinae</taxon>
        <taxon>Anopheles</taxon>
    </lineage>
</organism>
<comment type="subcellular location">
    <subcellularLocation>
        <location evidence="1">Secreted</location>
    </subcellularLocation>
</comment>
<keyword evidence="3" id="KW-0964">Secreted</keyword>
<dbReference type="CDD" id="cd23992">
    <property type="entry name" value="PBP_GOBP"/>
    <property type="match status" value="2"/>
</dbReference>
<dbReference type="SMART" id="SM00708">
    <property type="entry name" value="PhBP"/>
    <property type="match status" value="2"/>
</dbReference>
<evidence type="ECO:0000256" key="1">
    <source>
        <dbReference type="ARBA" id="ARBA00004613"/>
    </source>
</evidence>
<keyword evidence="7" id="KW-1185">Reference proteome</keyword>
<reference evidence="7" key="1">
    <citation type="submission" date="2014-01" db="EMBL/GenBank/DDBJ databases">
        <title>The Genome Sequence of Anopheles farauti FAR1 (V2).</title>
        <authorList>
            <consortium name="The Broad Institute Genomics Platform"/>
            <person name="Neafsey D.E."/>
            <person name="Besansky N."/>
            <person name="Howell P."/>
            <person name="Walton C."/>
            <person name="Young S.K."/>
            <person name="Zeng Q."/>
            <person name="Gargeya S."/>
            <person name="Fitzgerald M."/>
            <person name="Haas B."/>
            <person name="Abouelleil A."/>
            <person name="Allen A.W."/>
            <person name="Alvarado L."/>
            <person name="Arachchi H.M."/>
            <person name="Berlin A.M."/>
            <person name="Chapman S.B."/>
            <person name="Gainer-Dewar J."/>
            <person name="Goldberg J."/>
            <person name="Griggs A."/>
            <person name="Gujja S."/>
            <person name="Hansen M."/>
            <person name="Howarth C."/>
            <person name="Imamovic A."/>
            <person name="Ireland A."/>
            <person name="Larimer J."/>
            <person name="McCowan C."/>
            <person name="Murphy C."/>
            <person name="Pearson M."/>
            <person name="Poon T.W."/>
            <person name="Priest M."/>
            <person name="Roberts A."/>
            <person name="Saif S."/>
            <person name="Shea T."/>
            <person name="Sisk P."/>
            <person name="Sykes S."/>
            <person name="Wortman J."/>
            <person name="Nusbaum C."/>
            <person name="Birren B."/>
        </authorList>
    </citation>
    <scope>NUCLEOTIDE SEQUENCE [LARGE SCALE GENOMIC DNA]</scope>
    <source>
        <strain evidence="7">FAR1</strain>
    </source>
</reference>
<dbReference type="PANTHER" id="PTHR11857">
    <property type="entry name" value="ODORANT BINDING PROTEIN-RELATED"/>
    <property type="match status" value="1"/>
</dbReference>
<evidence type="ECO:0000256" key="4">
    <source>
        <dbReference type="ARBA" id="ARBA00022729"/>
    </source>
</evidence>
<dbReference type="GO" id="GO:0005615">
    <property type="term" value="C:extracellular space"/>
    <property type="evidence" value="ECO:0007669"/>
    <property type="project" value="TreeGrafter"/>
</dbReference>
<protein>
    <submittedName>
        <fullName evidence="6">Uncharacterized protein</fullName>
    </submittedName>
</protein>
<proteinExistence type="inferred from homology"/>
<comment type="similarity">
    <text evidence="2">Belongs to the PBP/GOBP family.</text>
</comment>
<evidence type="ECO:0000256" key="2">
    <source>
        <dbReference type="ARBA" id="ARBA00008098"/>
    </source>
</evidence>
<evidence type="ECO:0000256" key="3">
    <source>
        <dbReference type="ARBA" id="ARBA00022525"/>
    </source>
</evidence>
<name>A0A182QU06_9DIPT</name>
<dbReference type="STRING" id="69004.A0A182QU06"/>
<dbReference type="Gene3D" id="1.10.238.20">
    <property type="entry name" value="Pheromone/general odorant binding protein domain"/>
    <property type="match status" value="2"/>
</dbReference>
<dbReference type="VEuPathDB" id="VectorBase:AFAF016842"/>